<dbReference type="EMBL" id="WQMT02000002">
    <property type="protein sequence ID" value="KAG9225945.1"/>
    <property type="molecule type" value="Genomic_DNA"/>
</dbReference>
<name>A0ACB7J7H8_PLECO</name>
<proteinExistence type="predicted"/>
<evidence type="ECO:0000313" key="1">
    <source>
        <dbReference type="EMBL" id="KAG9225945.1"/>
    </source>
</evidence>
<reference evidence="1 2" key="1">
    <citation type="journal article" date="2021" name="Appl. Environ. Microbiol.">
        <title>Genetic linkage and physical mapping for an oyster mushroom Pleurotus cornucopiae and QTL analysis for the trait cap color.</title>
        <authorList>
            <person name="Zhang Y."/>
            <person name="Gao W."/>
            <person name="Sonnenberg A."/>
            <person name="Chen Q."/>
            <person name="Zhang J."/>
            <person name="Huang C."/>
        </authorList>
    </citation>
    <scope>NUCLEOTIDE SEQUENCE [LARGE SCALE GENOMIC DNA]</scope>
    <source>
        <strain evidence="1">CCMSSC00406</strain>
    </source>
</reference>
<sequence length="245" mass="27535">MVQANIVFYDIPSSLDPQAWSPNTWRVRYALNIKGIPYETVWVEYPDIEDVCKEIGAAPTSPIAPHYTLPVIQDKSTGVVISDGSLIVEYLDKQYPGTTKLFPPRTIALQAGFTSAHGSAISPISHFALPRTNAILNPRSEEYFRRTREQAAGKKIEEITPVGDARAVGWGKYREGLGKVDSWYQKSEGPFVMGESITFADITVVSWLVFLKIIFGEDSQEWKDIASWHNGRWAGLVNTFARYQY</sequence>
<protein>
    <submittedName>
        <fullName evidence="1">Uncharacterized protein</fullName>
    </submittedName>
</protein>
<evidence type="ECO:0000313" key="2">
    <source>
        <dbReference type="Proteomes" id="UP000824881"/>
    </source>
</evidence>
<keyword evidence="2" id="KW-1185">Reference proteome</keyword>
<accession>A0ACB7J7H8</accession>
<dbReference type="Proteomes" id="UP000824881">
    <property type="component" value="Unassembled WGS sequence"/>
</dbReference>
<gene>
    <name evidence="1" type="ORF">CCMSSC00406_0006433</name>
</gene>
<comment type="caution">
    <text evidence="1">The sequence shown here is derived from an EMBL/GenBank/DDBJ whole genome shotgun (WGS) entry which is preliminary data.</text>
</comment>
<organism evidence="1 2">
    <name type="scientific">Pleurotus cornucopiae</name>
    <name type="common">Cornucopia mushroom</name>
    <dbReference type="NCBI Taxonomy" id="5321"/>
    <lineage>
        <taxon>Eukaryota</taxon>
        <taxon>Fungi</taxon>
        <taxon>Dikarya</taxon>
        <taxon>Basidiomycota</taxon>
        <taxon>Agaricomycotina</taxon>
        <taxon>Agaricomycetes</taxon>
        <taxon>Agaricomycetidae</taxon>
        <taxon>Agaricales</taxon>
        <taxon>Pleurotineae</taxon>
        <taxon>Pleurotaceae</taxon>
        <taxon>Pleurotus</taxon>
    </lineage>
</organism>